<dbReference type="Pfam" id="PF13193">
    <property type="entry name" value="AMP-binding_C"/>
    <property type="match status" value="1"/>
</dbReference>
<keyword evidence="6" id="KW-1185">Reference proteome</keyword>
<dbReference type="NCBIfam" id="TIGR01733">
    <property type="entry name" value="AA-adenyl-dom"/>
    <property type="match status" value="1"/>
</dbReference>
<evidence type="ECO:0000256" key="2">
    <source>
        <dbReference type="ARBA" id="ARBA00022553"/>
    </source>
</evidence>
<accession>A0A7W7QLR9</accession>
<dbReference type="PROSITE" id="PS50075">
    <property type="entry name" value="CARRIER"/>
    <property type="match status" value="1"/>
</dbReference>
<keyword evidence="1" id="KW-0596">Phosphopantetheine</keyword>
<dbReference type="PANTHER" id="PTHR44845:SF6">
    <property type="entry name" value="BETA-ALANINE-ACTIVATING ENZYME"/>
    <property type="match status" value="1"/>
</dbReference>
<gene>
    <name evidence="5" type="ORF">FHS44_002516</name>
</gene>
<dbReference type="Gene3D" id="3.40.50.980">
    <property type="match status" value="2"/>
</dbReference>
<evidence type="ECO:0000259" key="4">
    <source>
        <dbReference type="PROSITE" id="PS50075"/>
    </source>
</evidence>
<organism evidence="5 6">
    <name type="scientific">Streptosporangium saharense</name>
    <dbReference type="NCBI Taxonomy" id="1706840"/>
    <lineage>
        <taxon>Bacteria</taxon>
        <taxon>Bacillati</taxon>
        <taxon>Actinomycetota</taxon>
        <taxon>Actinomycetes</taxon>
        <taxon>Streptosporangiales</taxon>
        <taxon>Streptosporangiaceae</taxon>
        <taxon>Streptosporangium</taxon>
    </lineage>
</organism>
<dbReference type="RefSeq" id="WP_184714093.1">
    <property type="nucleotide sequence ID" value="NZ_JACHJP010000002.1"/>
</dbReference>
<dbReference type="SUPFAM" id="SSF51735">
    <property type="entry name" value="NAD(P)-binding Rossmann-fold domains"/>
    <property type="match status" value="1"/>
</dbReference>
<sequence>MGLKEWNDTARPYPRDAALPELFDAQAARTPDAPALTGGGRTLTYRELAERADALARALRRQGVRAGTPVALPVGRSAEAVVGIWAVLKAGGAYVPLNPEDPAARLRELAGRLGVEHVVTRADRRSPLDARHVLLLDGPVPEGGPLPPKVASATDPAYVIFTSGSTGVPKAVAEPHRGPVRLATGTDCAAFGQDDVVLATANPTFDVSCFEIFGAHLNGSHLVVPEPESLLSPPDLARELRERGATVLWLSAGLFHQLGFADPGMFASLRYLVAGGDVLNPGCVRGILAAGPPGHLVNAYGPTENGTFSTAHEVTEPPSRSVPIGRPVANSTCYVLREDGSPCEPEEEGELYVGGDGVALGYVGDEERTAERFLPDPFLGGRARMYRTGDRASWRPDGVLEFLGRLDRQVKVSGHRVEIGEVEAELAAHPGVREAAVAVRESGRGDRALVAWAVPRRREDRRSFARRVRAFLRDRLPGFMVPGRVTVTDELPLNSSGKVDTRALAGTGDQPFDPPRGEDERRVAEVWAAVLGTPVESRADDFFELGGTSLQAVQIVTALRARPGMSGLPGSALVRALLDSTSLEAFATRVTALRGGVDDEQAVDFARESRLDPGLRFGPVDPSPPREILVTGATGFLGAFLVRRLLDVTDLRLSCLVRAADGDDGLHRIGAALRGYGLATADLGTRVTAVPGDLALPGLELSPAELDRLASRTDVILHAAARVNFVYPYARLRDVNVGGVRSLIRLAAHGGRTRPFHHVSTVDVLAAADGPPGGGRVREDDPLPRPERLRQGYAETKWVAEAVLREAAGRGLPVTVHRPYEITGSRDRGVWNTGTMMAAVIRAVTETGLAPDVPLRLDLVPVDYVAEAVVALLTAPPAHDSAHRAHCAHRVYHLANPRAAALPLLVERLRRHGYPVRVISRDDWMKEMERHCAADPAAPLAGYLALLGEEEAVYGRQLTGTFPEPDLTNLAEAAPHVQDACPPVDAGLLDLYIGWLRETGYLNYSTASSRETHSPRDQGG</sequence>
<dbReference type="Proteomes" id="UP000552644">
    <property type="component" value="Unassembled WGS sequence"/>
</dbReference>
<dbReference type="InterPro" id="IPR010080">
    <property type="entry name" value="Thioester_reductase-like_dom"/>
</dbReference>
<reference evidence="5 6" key="1">
    <citation type="submission" date="2020-08" db="EMBL/GenBank/DDBJ databases">
        <title>Genomic Encyclopedia of Type Strains, Phase III (KMG-III): the genomes of soil and plant-associated and newly described type strains.</title>
        <authorList>
            <person name="Whitman W."/>
        </authorList>
    </citation>
    <scope>NUCLEOTIDE SEQUENCE [LARGE SCALE GENOMIC DNA]</scope>
    <source>
        <strain evidence="5 6">CECT 8840</strain>
    </source>
</reference>
<protein>
    <submittedName>
        <fullName evidence="5">Amino acid adenylation domain-containing protein/thioester reductase-like protein</fullName>
    </submittedName>
</protein>
<evidence type="ECO:0000256" key="1">
    <source>
        <dbReference type="ARBA" id="ARBA00022450"/>
    </source>
</evidence>
<evidence type="ECO:0000313" key="5">
    <source>
        <dbReference type="EMBL" id="MBB4915431.1"/>
    </source>
</evidence>
<dbReference type="NCBIfam" id="TIGR01746">
    <property type="entry name" value="Thioester-redct"/>
    <property type="match status" value="1"/>
</dbReference>
<dbReference type="PROSITE" id="PS00455">
    <property type="entry name" value="AMP_BINDING"/>
    <property type="match status" value="1"/>
</dbReference>
<dbReference type="InterPro" id="IPR000873">
    <property type="entry name" value="AMP-dep_synth/lig_dom"/>
</dbReference>
<dbReference type="InterPro" id="IPR025110">
    <property type="entry name" value="AMP-bd_C"/>
</dbReference>
<evidence type="ECO:0000256" key="3">
    <source>
        <dbReference type="SAM" id="MobiDB-lite"/>
    </source>
</evidence>
<dbReference type="AlphaFoldDB" id="A0A7W7QLR9"/>
<comment type="caution">
    <text evidence="5">The sequence shown here is derived from an EMBL/GenBank/DDBJ whole genome shotgun (WGS) entry which is preliminary data.</text>
</comment>
<dbReference type="CDD" id="cd05235">
    <property type="entry name" value="SDR_e1"/>
    <property type="match status" value="1"/>
</dbReference>
<dbReference type="CDD" id="cd12117">
    <property type="entry name" value="A_NRPS_Srf_like"/>
    <property type="match status" value="1"/>
</dbReference>
<dbReference type="SUPFAM" id="SSF47336">
    <property type="entry name" value="ACP-like"/>
    <property type="match status" value="1"/>
</dbReference>
<dbReference type="Gene3D" id="3.40.50.720">
    <property type="entry name" value="NAD(P)-binding Rossmann-like Domain"/>
    <property type="match status" value="1"/>
</dbReference>
<dbReference type="Pfam" id="PF07993">
    <property type="entry name" value="NAD_binding_4"/>
    <property type="match status" value="1"/>
</dbReference>
<dbReference type="InterPro" id="IPR009081">
    <property type="entry name" value="PP-bd_ACP"/>
</dbReference>
<evidence type="ECO:0000313" key="6">
    <source>
        <dbReference type="Proteomes" id="UP000552644"/>
    </source>
</evidence>
<dbReference type="Gene3D" id="3.30.300.30">
    <property type="match status" value="1"/>
</dbReference>
<dbReference type="InterPro" id="IPR045851">
    <property type="entry name" value="AMP-bd_C_sf"/>
</dbReference>
<dbReference type="Gene3D" id="1.10.1200.10">
    <property type="entry name" value="ACP-like"/>
    <property type="match status" value="1"/>
</dbReference>
<dbReference type="InterPro" id="IPR036291">
    <property type="entry name" value="NAD(P)-bd_dom_sf"/>
</dbReference>
<dbReference type="Pfam" id="PF00501">
    <property type="entry name" value="AMP-binding"/>
    <property type="match status" value="1"/>
</dbReference>
<dbReference type="InterPro" id="IPR020845">
    <property type="entry name" value="AMP-binding_CS"/>
</dbReference>
<dbReference type="EMBL" id="JACHJP010000002">
    <property type="protein sequence ID" value="MBB4915431.1"/>
    <property type="molecule type" value="Genomic_DNA"/>
</dbReference>
<keyword evidence="2" id="KW-0597">Phosphoprotein</keyword>
<dbReference type="SUPFAM" id="SSF56801">
    <property type="entry name" value="Acetyl-CoA synthetase-like"/>
    <property type="match status" value="1"/>
</dbReference>
<dbReference type="Pfam" id="PF00550">
    <property type="entry name" value="PP-binding"/>
    <property type="match status" value="1"/>
</dbReference>
<feature type="domain" description="Carrier" evidence="4">
    <location>
        <begin position="514"/>
        <end position="594"/>
    </location>
</feature>
<dbReference type="InterPro" id="IPR013120">
    <property type="entry name" value="FAR_NAD-bd"/>
</dbReference>
<dbReference type="InterPro" id="IPR036736">
    <property type="entry name" value="ACP-like_sf"/>
</dbReference>
<dbReference type="InterPro" id="IPR010071">
    <property type="entry name" value="AA_adenyl_dom"/>
</dbReference>
<dbReference type="Gene3D" id="2.30.38.10">
    <property type="entry name" value="Luciferase, Domain 3"/>
    <property type="match status" value="1"/>
</dbReference>
<dbReference type="PANTHER" id="PTHR44845">
    <property type="entry name" value="CARRIER DOMAIN-CONTAINING PROTEIN"/>
    <property type="match status" value="1"/>
</dbReference>
<proteinExistence type="predicted"/>
<name>A0A7W7QLR9_9ACTN</name>
<feature type="region of interest" description="Disordered" evidence="3">
    <location>
        <begin position="498"/>
        <end position="518"/>
    </location>
</feature>